<dbReference type="Gene3D" id="3.30.1120.10">
    <property type="match status" value="1"/>
</dbReference>
<dbReference type="Proteomes" id="UP001596472">
    <property type="component" value="Unassembled WGS sequence"/>
</dbReference>
<comment type="caution">
    <text evidence="10">The sequence shown here is derived from an EMBL/GenBank/DDBJ whole genome shotgun (WGS) entry which is preliminary data.</text>
</comment>
<feature type="domain" description="Sulfatase N-terminal" evidence="9">
    <location>
        <begin position="31"/>
        <end position="349"/>
    </location>
</feature>
<keyword evidence="5" id="KW-0378">Hydrolase</keyword>
<dbReference type="Pfam" id="PF00884">
    <property type="entry name" value="Sulfatase"/>
    <property type="match status" value="1"/>
</dbReference>
<feature type="chain" id="PRO_5046753917" evidence="8">
    <location>
        <begin position="26"/>
        <end position="471"/>
    </location>
</feature>
<evidence type="ECO:0000313" key="11">
    <source>
        <dbReference type="Proteomes" id="UP001596472"/>
    </source>
</evidence>
<dbReference type="Gene3D" id="3.40.720.10">
    <property type="entry name" value="Alkaline Phosphatase, subunit A"/>
    <property type="match status" value="1"/>
</dbReference>
<evidence type="ECO:0000256" key="5">
    <source>
        <dbReference type="ARBA" id="ARBA00022801"/>
    </source>
</evidence>
<sequence length="471" mass="52010">MRKRMLSHLAPSLMLLLCVPSPALAEQATKPNIIFIMADDLGPGWVDFDGSNAEVNTPNLERLAKSGMVFTQAYAAASVCSPTRAACITGMSPAQIGLTTHIPGIAGNERPAPKGGPRDAESLTHLPLEMPSYARELKKQGYTTAFIGKWHLAGEGSTKSKDGIVDSRYHPEHFGFDSNIGGCAYGQPRSWFDPYRNATIKNRKKGEYLTDRLGDEAVAFIEKNRDAPFHLSLWLYQVHTPIKAPKELVKKNGGNAFLAMLESMDGAIGKVLDALDATGTLENTMIVFYSDNGGDKPTKWLADKKGSLLEGGIRVPMAVSWPGVIEEGTHCDTAVNSMDFFPTFVHAAGGSTREIPQLEGLDLRPLFEGGDSLDRDALFWHYPHNRPDVRYFMGGAVLEGDWKLYEGYGTIPDALFNLKKDPMEKMNLLKENPERADQLRRKLHDWRRRVTARMPPSKSELKSSHPKGNSQ</sequence>
<dbReference type="InterPro" id="IPR050738">
    <property type="entry name" value="Sulfatase"/>
</dbReference>
<protein>
    <submittedName>
        <fullName evidence="10">Sulfatase</fullName>
    </submittedName>
</protein>
<dbReference type="PROSITE" id="PS00149">
    <property type="entry name" value="SULFATASE_2"/>
    <property type="match status" value="1"/>
</dbReference>
<feature type="signal peptide" evidence="8">
    <location>
        <begin position="1"/>
        <end position="25"/>
    </location>
</feature>
<dbReference type="InterPro" id="IPR024607">
    <property type="entry name" value="Sulfatase_CS"/>
</dbReference>
<keyword evidence="4 8" id="KW-0732">Signal</keyword>
<comment type="similarity">
    <text evidence="2">Belongs to the sulfatase family.</text>
</comment>
<evidence type="ECO:0000256" key="8">
    <source>
        <dbReference type="SAM" id="SignalP"/>
    </source>
</evidence>
<evidence type="ECO:0000256" key="3">
    <source>
        <dbReference type="ARBA" id="ARBA00022723"/>
    </source>
</evidence>
<dbReference type="PANTHER" id="PTHR42693">
    <property type="entry name" value="ARYLSULFATASE FAMILY MEMBER"/>
    <property type="match status" value="1"/>
</dbReference>
<evidence type="ECO:0000256" key="7">
    <source>
        <dbReference type="SAM" id="MobiDB-lite"/>
    </source>
</evidence>
<dbReference type="CDD" id="cd16144">
    <property type="entry name" value="ARS_like"/>
    <property type="match status" value="1"/>
</dbReference>
<accession>A0ABW2L8P0</accession>
<evidence type="ECO:0000313" key="10">
    <source>
        <dbReference type="EMBL" id="MFC7338778.1"/>
    </source>
</evidence>
<dbReference type="RefSeq" id="WP_379714579.1">
    <property type="nucleotide sequence ID" value="NZ_JBHTBS010000009.1"/>
</dbReference>
<organism evidence="10 11">
    <name type="scientific">Haloferula chungangensis</name>
    <dbReference type="NCBI Taxonomy" id="1048331"/>
    <lineage>
        <taxon>Bacteria</taxon>
        <taxon>Pseudomonadati</taxon>
        <taxon>Verrucomicrobiota</taxon>
        <taxon>Verrucomicrobiia</taxon>
        <taxon>Verrucomicrobiales</taxon>
        <taxon>Verrucomicrobiaceae</taxon>
        <taxon>Haloferula</taxon>
    </lineage>
</organism>
<proteinExistence type="inferred from homology"/>
<dbReference type="PANTHER" id="PTHR42693:SF42">
    <property type="entry name" value="ARYLSULFATASE G"/>
    <property type="match status" value="1"/>
</dbReference>
<evidence type="ECO:0000256" key="6">
    <source>
        <dbReference type="ARBA" id="ARBA00022837"/>
    </source>
</evidence>
<feature type="region of interest" description="Disordered" evidence="7">
    <location>
        <begin position="446"/>
        <end position="471"/>
    </location>
</feature>
<dbReference type="InterPro" id="IPR017850">
    <property type="entry name" value="Alkaline_phosphatase_core_sf"/>
</dbReference>
<keyword evidence="11" id="KW-1185">Reference proteome</keyword>
<dbReference type="InterPro" id="IPR000917">
    <property type="entry name" value="Sulfatase_N"/>
</dbReference>
<reference evidence="11" key="1">
    <citation type="journal article" date="2019" name="Int. J. Syst. Evol. Microbiol.">
        <title>The Global Catalogue of Microorganisms (GCM) 10K type strain sequencing project: providing services to taxonomists for standard genome sequencing and annotation.</title>
        <authorList>
            <consortium name="The Broad Institute Genomics Platform"/>
            <consortium name="The Broad Institute Genome Sequencing Center for Infectious Disease"/>
            <person name="Wu L."/>
            <person name="Ma J."/>
        </authorList>
    </citation>
    <scope>NUCLEOTIDE SEQUENCE [LARGE SCALE GENOMIC DNA]</scope>
    <source>
        <strain evidence="11">CGMCC 4.1467</strain>
    </source>
</reference>
<dbReference type="SUPFAM" id="SSF53649">
    <property type="entry name" value="Alkaline phosphatase-like"/>
    <property type="match status" value="1"/>
</dbReference>
<keyword evidence="6" id="KW-0106">Calcium</keyword>
<evidence type="ECO:0000256" key="4">
    <source>
        <dbReference type="ARBA" id="ARBA00022729"/>
    </source>
</evidence>
<dbReference type="EMBL" id="JBHTBS010000009">
    <property type="protein sequence ID" value="MFC7338778.1"/>
    <property type="molecule type" value="Genomic_DNA"/>
</dbReference>
<comment type="cofactor">
    <cofactor evidence="1">
        <name>Ca(2+)</name>
        <dbReference type="ChEBI" id="CHEBI:29108"/>
    </cofactor>
</comment>
<evidence type="ECO:0000259" key="9">
    <source>
        <dbReference type="Pfam" id="PF00884"/>
    </source>
</evidence>
<gene>
    <name evidence="10" type="ORF">ACFQY0_16400</name>
</gene>
<keyword evidence="3" id="KW-0479">Metal-binding</keyword>
<evidence type="ECO:0000256" key="1">
    <source>
        <dbReference type="ARBA" id="ARBA00001913"/>
    </source>
</evidence>
<evidence type="ECO:0000256" key="2">
    <source>
        <dbReference type="ARBA" id="ARBA00008779"/>
    </source>
</evidence>
<name>A0ABW2L8P0_9BACT</name>